<keyword evidence="5" id="KW-0539">Nucleus</keyword>
<name>A0A9F5N273_PYTBI</name>
<dbReference type="PANTHER" id="PTHR14315:SF18">
    <property type="entry name" value="THYROID HORMONE-INDUCIBLE HEPATIC PROTEIN"/>
    <property type="match status" value="1"/>
</dbReference>
<gene>
    <name evidence="7" type="primary">LOC103048594</name>
</gene>
<comment type="similarity">
    <text evidence="3">Belongs to the SPOT14 family.</text>
</comment>
<dbReference type="Proteomes" id="UP000695026">
    <property type="component" value="Unplaced"/>
</dbReference>
<dbReference type="OMA" id="FASLHHI"/>
<protein>
    <submittedName>
        <fullName evidence="7">Mid1-interacting protein 1A-like</fullName>
    </submittedName>
</protein>
<dbReference type="GO" id="GO:0005634">
    <property type="term" value="C:nucleus"/>
    <property type="evidence" value="ECO:0007669"/>
    <property type="project" value="UniProtKB-SubCell"/>
</dbReference>
<dbReference type="InterPro" id="IPR009786">
    <property type="entry name" value="Spot_14"/>
</dbReference>
<dbReference type="InterPro" id="IPR053719">
    <property type="entry name" value="Lipogen_MT_Stabilize_sf"/>
</dbReference>
<keyword evidence="4" id="KW-0963">Cytoplasm</keyword>
<dbReference type="OrthoDB" id="9450804at2759"/>
<organism evidence="6 7">
    <name type="scientific">Python bivittatus</name>
    <name type="common">Burmese python</name>
    <name type="synonym">Python molurus bivittatus</name>
    <dbReference type="NCBI Taxonomy" id="176946"/>
    <lineage>
        <taxon>Eukaryota</taxon>
        <taxon>Metazoa</taxon>
        <taxon>Chordata</taxon>
        <taxon>Craniata</taxon>
        <taxon>Vertebrata</taxon>
        <taxon>Euteleostomi</taxon>
        <taxon>Lepidosauria</taxon>
        <taxon>Squamata</taxon>
        <taxon>Bifurcata</taxon>
        <taxon>Unidentata</taxon>
        <taxon>Episquamata</taxon>
        <taxon>Toxicofera</taxon>
        <taxon>Serpentes</taxon>
        <taxon>Henophidia</taxon>
        <taxon>Pythonidae</taxon>
        <taxon>Python</taxon>
    </lineage>
</organism>
<dbReference type="RefSeq" id="XP_025033096.1">
    <property type="nucleotide sequence ID" value="XM_025177328.1"/>
</dbReference>
<feature type="non-terminal residue" evidence="7">
    <location>
        <position position="139"/>
    </location>
</feature>
<sequence length="139" mass="16033">MENHYGERILMQRYFSAVRNMEQTVMFPSLLQGVLLENQENIVEDNSNTKCSSDRDLYEHYTLLKSIKSMVENGLPPLNDKNLSSREEATEKTDLEGLFQYHISGLYHVLSQLTSRANTVTSKYNEILGQINQNGIPFR</sequence>
<dbReference type="PANTHER" id="PTHR14315">
    <property type="entry name" value="SPOT14 FAMILY MEMBER"/>
    <property type="match status" value="1"/>
</dbReference>
<evidence type="ECO:0000256" key="3">
    <source>
        <dbReference type="ARBA" id="ARBA00009488"/>
    </source>
</evidence>
<dbReference type="GeneID" id="103048594"/>
<dbReference type="GO" id="GO:0005829">
    <property type="term" value="C:cytosol"/>
    <property type="evidence" value="ECO:0007669"/>
    <property type="project" value="TreeGrafter"/>
</dbReference>
<dbReference type="AlphaFoldDB" id="A0A9F5N273"/>
<proteinExistence type="inferred from homology"/>
<accession>A0A9F5N273</accession>
<dbReference type="Pfam" id="PF07084">
    <property type="entry name" value="Spot_14"/>
    <property type="match status" value="1"/>
</dbReference>
<evidence type="ECO:0000256" key="1">
    <source>
        <dbReference type="ARBA" id="ARBA00004123"/>
    </source>
</evidence>
<evidence type="ECO:0000256" key="2">
    <source>
        <dbReference type="ARBA" id="ARBA00004496"/>
    </source>
</evidence>
<evidence type="ECO:0000256" key="4">
    <source>
        <dbReference type="ARBA" id="ARBA00022490"/>
    </source>
</evidence>
<reference evidence="7" key="1">
    <citation type="submission" date="2025-08" db="UniProtKB">
        <authorList>
            <consortium name="RefSeq"/>
        </authorList>
    </citation>
    <scope>IDENTIFICATION</scope>
    <source>
        <tissue evidence="7">Liver</tissue>
    </source>
</reference>
<evidence type="ECO:0000256" key="5">
    <source>
        <dbReference type="ARBA" id="ARBA00023242"/>
    </source>
</evidence>
<evidence type="ECO:0000313" key="7">
    <source>
        <dbReference type="RefSeq" id="XP_025033096.1"/>
    </source>
</evidence>
<dbReference type="GO" id="GO:0046890">
    <property type="term" value="P:regulation of lipid biosynthetic process"/>
    <property type="evidence" value="ECO:0007669"/>
    <property type="project" value="TreeGrafter"/>
</dbReference>
<dbReference type="Gene3D" id="6.10.140.1610">
    <property type="match status" value="1"/>
</dbReference>
<dbReference type="KEGG" id="pbi:103048594"/>
<keyword evidence="6" id="KW-1185">Reference proteome</keyword>
<comment type="subcellular location">
    <subcellularLocation>
        <location evidence="2">Cytoplasm</location>
    </subcellularLocation>
    <subcellularLocation>
        <location evidence="1">Nucleus</location>
    </subcellularLocation>
</comment>
<evidence type="ECO:0000313" key="6">
    <source>
        <dbReference type="Proteomes" id="UP000695026"/>
    </source>
</evidence>